<dbReference type="InterPro" id="IPR001245">
    <property type="entry name" value="Ser-Thr/Tyr_kinase_cat_dom"/>
</dbReference>
<dbReference type="Pfam" id="PF07714">
    <property type="entry name" value="PK_Tyr_Ser-Thr"/>
    <property type="match status" value="1"/>
</dbReference>
<comment type="cofactor">
    <cofactor evidence="1">
        <name>a divalent metal cation</name>
        <dbReference type="ChEBI" id="CHEBI:60240"/>
    </cofactor>
</comment>
<dbReference type="Gene3D" id="3.30.200.20">
    <property type="entry name" value="Phosphorylase Kinase, domain 1"/>
    <property type="match status" value="1"/>
</dbReference>
<dbReference type="Pfam" id="PF07645">
    <property type="entry name" value="EGF_CA"/>
    <property type="match status" value="1"/>
</dbReference>
<evidence type="ECO:0000256" key="5">
    <source>
        <dbReference type="ARBA" id="ARBA00022679"/>
    </source>
</evidence>
<evidence type="ECO:0000256" key="14">
    <source>
        <dbReference type="SAM" id="Phobius"/>
    </source>
</evidence>
<organism evidence="17 18">
    <name type="scientific">Lolium multiflorum</name>
    <name type="common">Italian ryegrass</name>
    <name type="synonym">Lolium perenne subsp. multiflorum</name>
    <dbReference type="NCBI Taxonomy" id="4521"/>
    <lineage>
        <taxon>Eukaryota</taxon>
        <taxon>Viridiplantae</taxon>
        <taxon>Streptophyta</taxon>
        <taxon>Embryophyta</taxon>
        <taxon>Tracheophyta</taxon>
        <taxon>Spermatophyta</taxon>
        <taxon>Magnoliopsida</taxon>
        <taxon>Liliopsida</taxon>
        <taxon>Poales</taxon>
        <taxon>Poaceae</taxon>
        <taxon>BOP clade</taxon>
        <taxon>Pooideae</taxon>
        <taxon>Poodae</taxon>
        <taxon>Poeae</taxon>
        <taxon>Poeae Chloroplast Group 2 (Poeae type)</taxon>
        <taxon>Loliodinae</taxon>
        <taxon>Loliinae</taxon>
        <taxon>Lolium</taxon>
    </lineage>
</organism>
<gene>
    <name evidence="17" type="ORF">QYE76_009075</name>
</gene>
<evidence type="ECO:0000313" key="18">
    <source>
        <dbReference type="Proteomes" id="UP001231189"/>
    </source>
</evidence>
<keyword evidence="5" id="KW-0808">Transferase</keyword>
<dbReference type="InterPro" id="IPR049883">
    <property type="entry name" value="NOTCH1_EGF-like"/>
</dbReference>
<evidence type="ECO:0000256" key="13">
    <source>
        <dbReference type="PROSITE-ProRule" id="PRU00076"/>
    </source>
</evidence>
<dbReference type="PROSITE" id="PS01187">
    <property type="entry name" value="EGF_CA"/>
    <property type="match status" value="1"/>
</dbReference>
<evidence type="ECO:0000259" key="16">
    <source>
        <dbReference type="PROSITE" id="PS50026"/>
    </source>
</evidence>
<dbReference type="InterPro" id="IPR045274">
    <property type="entry name" value="WAK-like"/>
</dbReference>
<keyword evidence="8" id="KW-0677">Repeat</keyword>
<dbReference type="InterPro" id="IPR000742">
    <property type="entry name" value="EGF"/>
</dbReference>
<comment type="caution">
    <text evidence="17">The sequence shown here is derived from an EMBL/GenBank/DDBJ whole genome shotgun (WGS) entry which is preliminary data.</text>
</comment>
<dbReference type="GO" id="GO:0004674">
    <property type="term" value="F:protein serine/threonine kinase activity"/>
    <property type="evidence" value="ECO:0007669"/>
    <property type="project" value="UniProtKB-KW"/>
</dbReference>
<dbReference type="SUPFAM" id="SSF56112">
    <property type="entry name" value="Protein kinase-like (PK-like)"/>
    <property type="match status" value="1"/>
</dbReference>
<dbReference type="PROSITE" id="PS00108">
    <property type="entry name" value="PROTEIN_KINASE_ST"/>
    <property type="match status" value="1"/>
</dbReference>
<dbReference type="FunFam" id="1.10.510.10:FF:000084">
    <property type="entry name" value="Wall-associated receptor kinase 2"/>
    <property type="match status" value="1"/>
</dbReference>
<feature type="domain" description="Protein kinase" evidence="15">
    <location>
        <begin position="511"/>
        <end position="792"/>
    </location>
</feature>
<evidence type="ECO:0000256" key="1">
    <source>
        <dbReference type="ARBA" id="ARBA00001968"/>
    </source>
</evidence>
<evidence type="ECO:0000259" key="15">
    <source>
        <dbReference type="PROSITE" id="PS50011"/>
    </source>
</evidence>
<dbReference type="PROSITE" id="PS00010">
    <property type="entry name" value="ASX_HYDROXYL"/>
    <property type="match status" value="1"/>
</dbReference>
<dbReference type="SMART" id="SM00181">
    <property type="entry name" value="EGF"/>
    <property type="match status" value="2"/>
</dbReference>
<accession>A0AAD8TUE0</accession>
<dbReference type="Gene3D" id="1.10.510.10">
    <property type="entry name" value="Transferase(Phosphotransferase) domain 1"/>
    <property type="match status" value="1"/>
</dbReference>
<evidence type="ECO:0000256" key="8">
    <source>
        <dbReference type="ARBA" id="ARBA00022737"/>
    </source>
</evidence>
<dbReference type="Gene3D" id="2.10.25.10">
    <property type="entry name" value="Laminin"/>
    <property type="match status" value="2"/>
</dbReference>
<feature type="domain" description="EGF-like" evidence="16">
    <location>
        <begin position="391"/>
        <end position="425"/>
    </location>
</feature>
<dbReference type="FunFam" id="2.10.25.10:FF:000038">
    <property type="entry name" value="Fibrillin 2"/>
    <property type="match status" value="1"/>
</dbReference>
<name>A0AAD8TUE0_LOLMU</name>
<evidence type="ECO:0000256" key="6">
    <source>
        <dbReference type="ARBA" id="ARBA00022723"/>
    </source>
</evidence>
<keyword evidence="3" id="KW-0723">Serine/threonine-protein kinase</keyword>
<evidence type="ECO:0000256" key="10">
    <source>
        <dbReference type="ARBA" id="ARBA00022840"/>
    </source>
</evidence>
<evidence type="ECO:0000256" key="11">
    <source>
        <dbReference type="ARBA" id="ARBA00023157"/>
    </source>
</evidence>
<dbReference type="Pfam" id="PF13359">
    <property type="entry name" value="DDE_Tnp_4"/>
    <property type="match status" value="1"/>
</dbReference>
<dbReference type="GO" id="GO:0007166">
    <property type="term" value="P:cell surface receptor signaling pathway"/>
    <property type="evidence" value="ECO:0007669"/>
    <property type="project" value="InterPro"/>
</dbReference>
<evidence type="ECO:0008006" key="19">
    <source>
        <dbReference type="Google" id="ProtNLM"/>
    </source>
</evidence>
<dbReference type="PROSITE" id="PS50026">
    <property type="entry name" value="EGF_3"/>
    <property type="match status" value="1"/>
</dbReference>
<dbReference type="Pfam" id="PF13947">
    <property type="entry name" value="GUB_WAK_bind"/>
    <property type="match status" value="1"/>
</dbReference>
<dbReference type="SMART" id="SM00179">
    <property type="entry name" value="EGF_CA"/>
    <property type="match status" value="1"/>
</dbReference>
<keyword evidence="12" id="KW-0325">Glycoprotein</keyword>
<dbReference type="GO" id="GO:0005524">
    <property type="term" value="F:ATP binding"/>
    <property type="evidence" value="ECO:0007669"/>
    <property type="project" value="UniProtKB-KW"/>
</dbReference>
<dbReference type="CDD" id="cd14066">
    <property type="entry name" value="STKc_IRAK"/>
    <property type="match status" value="1"/>
</dbReference>
<keyword evidence="14" id="KW-0472">Membrane</keyword>
<protein>
    <recommendedName>
        <fullName evidence="19">Protein kinase domain-containing protein</fullName>
    </recommendedName>
</protein>
<dbReference type="InterPro" id="IPR008271">
    <property type="entry name" value="Ser/Thr_kinase_AS"/>
</dbReference>
<keyword evidence="14" id="KW-0812">Transmembrane</keyword>
<dbReference type="InterPro" id="IPR011009">
    <property type="entry name" value="Kinase-like_dom_sf"/>
</dbReference>
<dbReference type="InterPro" id="IPR000719">
    <property type="entry name" value="Prot_kinase_dom"/>
</dbReference>
<keyword evidence="6" id="KW-0479">Metal-binding</keyword>
<reference evidence="17" key="1">
    <citation type="submission" date="2023-07" db="EMBL/GenBank/DDBJ databases">
        <title>A chromosome-level genome assembly of Lolium multiflorum.</title>
        <authorList>
            <person name="Chen Y."/>
            <person name="Copetti D."/>
            <person name="Kolliker R."/>
            <person name="Studer B."/>
        </authorList>
    </citation>
    <scope>NUCLEOTIDE SEQUENCE</scope>
    <source>
        <strain evidence="17">02402/16</strain>
        <tissue evidence="17">Leaf</tissue>
    </source>
</reference>
<evidence type="ECO:0000256" key="4">
    <source>
        <dbReference type="ARBA" id="ARBA00022536"/>
    </source>
</evidence>
<dbReference type="AlphaFoldDB" id="A0AAD8TUE0"/>
<keyword evidence="18" id="KW-1185">Reference proteome</keyword>
<dbReference type="InterPro" id="IPR025287">
    <property type="entry name" value="WAK_GUB"/>
</dbReference>
<sequence length="796" mass="87855">MSAAFRGRKHYTSQNMLAAVDFDMRFTYVLAGWEGSAHDASILADSLSRPDGLQIHDGSYYMRNTLKPSSKLHQFDQKSMNMLGAQGNPCAAAPSVVFLMQLLLLCLLSLFCTGSPQSGPAKCPGSSVAIPYPFTISGSSGVLRNPGFNISCQSAGPTIPLGLDGKLYTVLAISLDQGYVRVTGDTVYSQCHQQKNGPETTNFLNLEGTPFTFSHTLNKFTVVGCDSMAMIKRQHSYRGGCVSFCASEGSISSGACSGVGCCQAAVPEELTALDLEVTSIRSQLLQSSSGSWRNISRNNSSAWCTKVFIADQGSYVFSRGDLDRNLTNLPMVLDWSIYGGRCSDARRAPQTYMCKENTECYTVANNTGYRCNCSEGFLGNPYLQGLDGCQDIDECKDEMKYPCTHKCINTVGGFTCLCPMGTTGDGKKQGNGCSRDTKLLITAGGGLPLLLVLLTLGFWTHWLVKKRKLAKTRQRYFLQNGGMLLKQQMFSQRAPLRIFTSGELEKATDRFSDDNIAGRGGFGTVYKGVLCDQMVVAIKKAQRVDESQVEQFVNEMLILSQVNHKNVVQLIGVCLESEVPLLVYEFITNGALFHHLHNTSVPMPWEDRLRIAFETATALAYLHMATNPPIIHRDVKSSNILLDESFTAKVSDFGASRPMPLNQTHVTTLVQGTMGYMDPEYFQTSQLTERSDVYSFGVVLIELLTREKPIFCGKMDEVRSLALHFSILFHENRLTEIVDHEVADEAGARHVKTVAQLALRCLRLKGEERPRMIEVAVELEALRRLMKQHSVVDPEE</sequence>
<keyword evidence="7" id="KW-0732">Signal</keyword>
<keyword evidence="14" id="KW-1133">Transmembrane helix</keyword>
<dbReference type="GO" id="GO:0005509">
    <property type="term" value="F:calcium ion binding"/>
    <property type="evidence" value="ECO:0007669"/>
    <property type="project" value="InterPro"/>
</dbReference>
<dbReference type="CDD" id="cd00054">
    <property type="entry name" value="EGF_CA"/>
    <property type="match status" value="1"/>
</dbReference>
<evidence type="ECO:0000256" key="9">
    <source>
        <dbReference type="ARBA" id="ARBA00022741"/>
    </source>
</evidence>
<keyword evidence="3" id="KW-0418">Kinase</keyword>
<dbReference type="InterPro" id="IPR018097">
    <property type="entry name" value="EGF_Ca-bd_CS"/>
</dbReference>
<keyword evidence="10" id="KW-0067">ATP-binding</keyword>
<dbReference type="PANTHER" id="PTHR27005">
    <property type="entry name" value="WALL-ASSOCIATED RECEPTOR KINASE-LIKE 21"/>
    <property type="match status" value="1"/>
</dbReference>
<evidence type="ECO:0000256" key="12">
    <source>
        <dbReference type="ARBA" id="ARBA00023180"/>
    </source>
</evidence>
<dbReference type="InterPro" id="IPR000152">
    <property type="entry name" value="EGF-type_Asp/Asn_hydroxyl_site"/>
</dbReference>
<keyword evidence="4 13" id="KW-0245">EGF-like domain</keyword>
<comment type="caution">
    <text evidence="13">Lacks conserved residue(s) required for the propagation of feature annotation.</text>
</comment>
<evidence type="ECO:0000256" key="2">
    <source>
        <dbReference type="ARBA" id="ARBA00004479"/>
    </source>
</evidence>
<dbReference type="EMBL" id="JAUUTY010000001">
    <property type="protein sequence ID" value="KAK1692378.1"/>
    <property type="molecule type" value="Genomic_DNA"/>
</dbReference>
<evidence type="ECO:0000256" key="7">
    <source>
        <dbReference type="ARBA" id="ARBA00022729"/>
    </source>
</evidence>
<dbReference type="Proteomes" id="UP001231189">
    <property type="component" value="Unassembled WGS sequence"/>
</dbReference>
<keyword evidence="11" id="KW-1015">Disulfide bond</keyword>
<keyword evidence="9" id="KW-0547">Nucleotide-binding</keyword>
<evidence type="ECO:0000313" key="17">
    <source>
        <dbReference type="EMBL" id="KAK1692378.1"/>
    </source>
</evidence>
<dbReference type="InterPro" id="IPR027806">
    <property type="entry name" value="HARBI1_dom"/>
</dbReference>
<evidence type="ECO:0000256" key="3">
    <source>
        <dbReference type="ARBA" id="ARBA00022527"/>
    </source>
</evidence>
<dbReference type="FunFam" id="3.30.200.20:FF:000162">
    <property type="entry name" value="Adenine nucleotide alpha hydrolase-like domain kinase"/>
    <property type="match status" value="1"/>
</dbReference>
<dbReference type="GO" id="GO:0005886">
    <property type="term" value="C:plasma membrane"/>
    <property type="evidence" value="ECO:0007669"/>
    <property type="project" value="TreeGrafter"/>
</dbReference>
<dbReference type="SUPFAM" id="SSF57196">
    <property type="entry name" value="EGF/Laminin"/>
    <property type="match status" value="1"/>
</dbReference>
<comment type="subcellular location">
    <subcellularLocation>
        <location evidence="2">Membrane</location>
        <topology evidence="2">Single-pass type I membrane protein</topology>
    </subcellularLocation>
</comment>
<dbReference type="PROSITE" id="PS50011">
    <property type="entry name" value="PROTEIN_KINASE_DOM"/>
    <property type="match status" value="1"/>
</dbReference>
<feature type="transmembrane region" description="Helical" evidence="14">
    <location>
        <begin position="439"/>
        <end position="464"/>
    </location>
</feature>
<dbReference type="InterPro" id="IPR001881">
    <property type="entry name" value="EGF-like_Ca-bd_dom"/>
</dbReference>
<proteinExistence type="predicted"/>
<dbReference type="PANTHER" id="PTHR27005:SF518">
    <property type="entry name" value="OS04G0599000 PROTEIN"/>
    <property type="match status" value="1"/>
</dbReference>
<dbReference type="SMART" id="SM00220">
    <property type="entry name" value="S_TKc"/>
    <property type="match status" value="1"/>
</dbReference>